<evidence type="ECO:0000313" key="3">
    <source>
        <dbReference type="Proteomes" id="UP000199512"/>
    </source>
</evidence>
<dbReference type="Proteomes" id="UP000199512">
    <property type="component" value="Unassembled WGS sequence"/>
</dbReference>
<evidence type="ECO:0000256" key="1">
    <source>
        <dbReference type="SAM" id="Phobius"/>
    </source>
</evidence>
<dbReference type="OrthoDB" id="1745558at2"/>
<keyword evidence="1" id="KW-1133">Transmembrane helix</keyword>
<protein>
    <submittedName>
        <fullName evidence="2">Putative cell wall binding repeat 2</fullName>
    </submittedName>
</protein>
<dbReference type="Gene3D" id="3.40.50.12090">
    <property type="match status" value="1"/>
</dbReference>
<keyword evidence="3" id="KW-1185">Reference proteome</keyword>
<dbReference type="InterPro" id="IPR051922">
    <property type="entry name" value="Bact_Sporulation_Assoc"/>
</dbReference>
<dbReference type="Pfam" id="PF04122">
    <property type="entry name" value="CW_binding_2"/>
    <property type="match status" value="2"/>
</dbReference>
<reference evidence="2 3" key="1">
    <citation type="submission" date="2016-10" db="EMBL/GenBank/DDBJ databases">
        <authorList>
            <person name="de Groot N.N."/>
        </authorList>
    </citation>
    <scope>NUCLEOTIDE SEQUENCE [LARGE SCALE GENOMIC DNA]</scope>
    <source>
        <strain evidence="2 3">Calf135</strain>
    </source>
</reference>
<dbReference type="InterPro" id="IPR007253">
    <property type="entry name" value="Cell_wall-bd_2"/>
</dbReference>
<gene>
    <name evidence="2" type="ORF">SAMN05216454_10743</name>
</gene>
<organism evidence="2 3">
    <name type="scientific">Peptostreptococcus russellii</name>
    <dbReference type="NCBI Taxonomy" id="215200"/>
    <lineage>
        <taxon>Bacteria</taxon>
        <taxon>Bacillati</taxon>
        <taxon>Bacillota</taxon>
        <taxon>Clostridia</taxon>
        <taxon>Peptostreptococcales</taxon>
        <taxon>Peptostreptococcaceae</taxon>
        <taxon>Peptostreptococcus</taxon>
    </lineage>
</organism>
<sequence length="365" mass="42284">MKKYLKYILLIVILVLGYKVGGKILDKLYLSRYDIIDYTGETRYTTVNKSIEKKFKKSDTAILVNTDYLQQAISIAPYAYSKNLPVFYIEKNRILPPTYDEMERLGVKKVILIGGVNYISNAVERSLDRYGYKYDRIIDSKGVNLSLNIAEKMNKDKKVSEIAVVSDDEMDLPNGISFIPYADVNNIPIFVTNNDEKDILKIEEFARKNNIKKTYLIGNDNYYNNNIEKILPNVERIAGEDRYDVNRNIMNRFYKDKSIKKVFISKGGELMHKRHIAVGQLINALSVTPLAADSKAPLMYIQESYFSSDEAKIIKEKGYKEINQVGFRIERRNFFNVERFKTLTTVLLVIIALVMAARVYRYKLR</sequence>
<keyword evidence="1" id="KW-0812">Transmembrane</keyword>
<accession>A0A1H8I4S9</accession>
<dbReference type="EMBL" id="FODF01000007">
    <property type="protein sequence ID" value="SEN63623.1"/>
    <property type="molecule type" value="Genomic_DNA"/>
</dbReference>
<dbReference type="PANTHER" id="PTHR30032:SF4">
    <property type="entry name" value="AMIDASE ENHANCER"/>
    <property type="match status" value="1"/>
</dbReference>
<keyword evidence="1" id="KW-0472">Membrane</keyword>
<proteinExistence type="predicted"/>
<dbReference type="STRING" id="215200.SAMN05216454_10743"/>
<evidence type="ECO:0000313" key="2">
    <source>
        <dbReference type="EMBL" id="SEN63623.1"/>
    </source>
</evidence>
<name>A0A1H8I4S9_9FIRM</name>
<dbReference type="GO" id="GO:0030288">
    <property type="term" value="C:outer membrane-bounded periplasmic space"/>
    <property type="evidence" value="ECO:0007669"/>
    <property type="project" value="TreeGrafter"/>
</dbReference>
<dbReference type="RefSeq" id="WP_091975550.1">
    <property type="nucleotide sequence ID" value="NZ_CAUWDX010000024.1"/>
</dbReference>
<dbReference type="AlphaFoldDB" id="A0A1H8I4S9"/>
<dbReference type="PANTHER" id="PTHR30032">
    <property type="entry name" value="N-ACETYLMURAMOYL-L-ALANINE AMIDASE-RELATED"/>
    <property type="match status" value="1"/>
</dbReference>
<feature type="transmembrane region" description="Helical" evidence="1">
    <location>
        <begin position="340"/>
        <end position="360"/>
    </location>
</feature>